<dbReference type="EMBL" id="BAAAOS010000066">
    <property type="protein sequence ID" value="GAA1616642.1"/>
    <property type="molecule type" value="Genomic_DNA"/>
</dbReference>
<accession>A0ABN2EVF2</accession>
<evidence type="ECO:0000313" key="3">
    <source>
        <dbReference type="Proteomes" id="UP001500393"/>
    </source>
</evidence>
<organism evidence="2 3">
    <name type="scientific">Kribbella sancticallisti</name>
    <dbReference type="NCBI Taxonomy" id="460087"/>
    <lineage>
        <taxon>Bacteria</taxon>
        <taxon>Bacillati</taxon>
        <taxon>Actinomycetota</taxon>
        <taxon>Actinomycetes</taxon>
        <taxon>Propionibacteriales</taxon>
        <taxon>Kribbellaceae</taxon>
        <taxon>Kribbella</taxon>
    </lineage>
</organism>
<feature type="region of interest" description="Disordered" evidence="1">
    <location>
        <begin position="98"/>
        <end position="118"/>
    </location>
</feature>
<protein>
    <submittedName>
        <fullName evidence="2">Uncharacterized protein</fullName>
    </submittedName>
</protein>
<sequence length="118" mass="13084">MLLGMRPGRGRPAGRPTPGAFAEYDPSDKGKHRVATSIEPEVMPEVIRRLKAMNRSASWYMRELILRDLAEGGALPTWFEEEQSASADQSADVLDFRIPTQSVAASGSHEEARRESSR</sequence>
<proteinExistence type="predicted"/>
<name>A0ABN2EVF2_9ACTN</name>
<reference evidence="2 3" key="1">
    <citation type="journal article" date="2019" name="Int. J. Syst. Evol. Microbiol.">
        <title>The Global Catalogue of Microorganisms (GCM) 10K type strain sequencing project: providing services to taxonomists for standard genome sequencing and annotation.</title>
        <authorList>
            <consortium name="The Broad Institute Genomics Platform"/>
            <consortium name="The Broad Institute Genome Sequencing Center for Infectious Disease"/>
            <person name="Wu L."/>
            <person name="Ma J."/>
        </authorList>
    </citation>
    <scope>NUCLEOTIDE SEQUENCE [LARGE SCALE GENOMIC DNA]</scope>
    <source>
        <strain evidence="2 3">JCM 14969</strain>
    </source>
</reference>
<keyword evidence="3" id="KW-1185">Reference proteome</keyword>
<evidence type="ECO:0000313" key="2">
    <source>
        <dbReference type="EMBL" id="GAA1616642.1"/>
    </source>
</evidence>
<feature type="compositionally biased region" description="Basic and acidic residues" evidence="1">
    <location>
        <begin position="108"/>
        <end position="118"/>
    </location>
</feature>
<gene>
    <name evidence="2" type="ORF">GCM10009789_83330</name>
</gene>
<evidence type="ECO:0000256" key="1">
    <source>
        <dbReference type="SAM" id="MobiDB-lite"/>
    </source>
</evidence>
<dbReference type="Proteomes" id="UP001500393">
    <property type="component" value="Unassembled WGS sequence"/>
</dbReference>
<feature type="region of interest" description="Disordered" evidence="1">
    <location>
        <begin position="1"/>
        <end position="34"/>
    </location>
</feature>
<comment type="caution">
    <text evidence="2">The sequence shown here is derived from an EMBL/GenBank/DDBJ whole genome shotgun (WGS) entry which is preliminary data.</text>
</comment>